<gene>
    <name evidence="3" type="ORF">H7R52_11550</name>
</gene>
<comment type="caution">
    <text evidence="3">The sequence shown here is derived from an EMBL/GenBank/DDBJ whole genome shotgun (WGS) entry which is preliminary data.</text>
</comment>
<keyword evidence="1" id="KW-0175">Coiled coil</keyword>
<organism evidence="3 4">
    <name type="scientific">Weissella confusa</name>
    <name type="common">Lactobacillus confusus</name>
    <dbReference type="NCBI Taxonomy" id="1583"/>
    <lineage>
        <taxon>Bacteria</taxon>
        <taxon>Bacillati</taxon>
        <taxon>Bacillota</taxon>
        <taxon>Bacilli</taxon>
        <taxon>Lactobacillales</taxon>
        <taxon>Lactobacillaceae</taxon>
        <taxon>Weissella</taxon>
    </lineage>
</organism>
<dbReference type="EMBL" id="JACSZT010000008">
    <property type="protein sequence ID" value="MBC6499297.1"/>
    <property type="molecule type" value="Genomic_DNA"/>
</dbReference>
<dbReference type="AlphaFoldDB" id="A0A923STS1"/>
<evidence type="ECO:0000256" key="2">
    <source>
        <dbReference type="SAM" id="Phobius"/>
    </source>
</evidence>
<sequence length="86" mass="9989">MQFPHEVTGWMALLLGLFSVIGAFLGMLNAIIKATFVRSFDELTDSINKLTAKLDKQDDRLDKVELHLVKHDEQIKTLFEKERYHE</sequence>
<name>A0A923STS1_WEICO</name>
<keyword evidence="2" id="KW-0812">Transmembrane</keyword>
<protein>
    <submittedName>
        <fullName evidence="3">Uncharacterized protein</fullName>
    </submittedName>
</protein>
<reference evidence="3" key="1">
    <citation type="submission" date="2020-08" db="EMBL/GenBank/DDBJ databases">
        <title>Complete genome sequence of Weissella confusa strain FS54 provides insights into metabolic potential.</title>
        <authorList>
            <person name="Fhoula I."/>
            <person name="Najjari A."/>
            <person name="Lekired A."/>
            <person name="Bessrour-Aouam N."/>
            <person name="Jaballah S."/>
            <person name="Klibi N."/>
            <person name="Ouzari H.-I."/>
        </authorList>
    </citation>
    <scope>NUCLEOTIDE SEQUENCE</scope>
    <source>
        <strain evidence="3">FS54</strain>
    </source>
</reference>
<feature type="coiled-coil region" evidence="1">
    <location>
        <begin position="40"/>
        <end position="67"/>
    </location>
</feature>
<feature type="transmembrane region" description="Helical" evidence="2">
    <location>
        <begin position="12"/>
        <end position="32"/>
    </location>
</feature>
<accession>A0A923STS1</accession>
<evidence type="ECO:0000313" key="3">
    <source>
        <dbReference type="EMBL" id="MBC6499297.1"/>
    </source>
</evidence>
<dbReference type="RefSeq" id="WP_135474072.1">
    <property type="nucleotide sequence ID" value="NZ_CP110106.1"/>
</dbReference>
<evidence type="ECO:0000256" key="1">
    <source>
        <dbReference type="SAM" id="Coils"/>
    </source>
</evidence>
<keyword evidence="2" id="KW-0472">Membrane</keyword>
<proteinExistence type="predicted"/>
<dbReference type="Proteomes" id="UP000650485">
    <property type="component" value="Unassembled WGS sequence"/>
</dbReference>
<evidence type="ECO:0000313" key="4">
    <source>
        <dbReference type="Proteomes" id="UP000650485"/>
    </source>
</evidence>
<keyword evidence="2" id="KW-1133">Transmembrane helix</keyword>